<evidence type="ECO:0008006" key="9">
    <source>
        <dbReference type="Google" id="ProtNLM"/>
    </source>
</evidence>
<accession>A0A2C9W9N7</accession>
<dbReference type="Gene3D" id="3.90.1150.10">
    <property type="entry name" value="Aspartate Aminotransferase, domain 1"/>
    <property type="match status" value="1"/>
</dbReference>
<dbReference type="GO" id="GO:0005737">
    <property type="term" value="C:cytoplasm"/>
    <property type="evidence" value="ECO:0000318"/>
    <property type="project" value="GO_Central"/>
</dbReference>
<dbReference type="PANTHER" id="PTHR11808:SF80">
    <property type="entry name" value="CYSTATHIONINE GAMMA-LYASE"/>
    <property type="match status" value="1"/>
</dbReference>
<dbReference type="OMA" id="YGGMITF"/>
<evidence type="ECO:0000256" key="6">
    <source>
        <dbReference type="SAM" id="MobiDB-lite"/>
    </source>
</evidence>
<dbReference type="CDD" id="cd00614">
    <property type="entry name" value="CGS_like"/>
    <property type="match status" value="1"/>
</dbReference>
<evidence type="ECO:0000256" key="4">
    <source>
        <dbReference type="PIRSR" id="PIRSR001434-2"/>
    </source>
</evidence>
<dbReference type="Pfam" id="PF01053">
    <property type="entry name" value="Cys_Met_Meta_PP"/>
    <property type="match status" value="1"/>
</dbReference>
<dbReference type="InterPro" id="IPR015424">
    <property type="entry name" value="PyrdxlP-dep_Trfase"/>
</dbReference>
<dbReference type="FunFam" id="3.40.640.10:FF:000046">
    <property type="entry name" value="Cystathionine gamma-lyase"/>
    <property type="match status" value="1"/>
</dbReference>
<dbReference type="AlphaFoldDB" id="A0A2C9W9N7"/>
<dbReference type="GO" id="GO:0016846">
    <property type="term" value="F:carbon-sulfur lyase activity"/>
    <property type="evidence" value="ECO:0000318"/>
    <property type="project" value="GO_Central"/>
</dbReference>
<dbReference type="FunFam" id="3.90.1150.10:FF:000087">
    <property type="entry name" value="Putative methionine gamma-lyase"/>
    <property type="match status" value="1"/>
</dbReference>
<sequence>MADSKSHAFLLTGKKRPSQDDFEGDDIFLAKKSSHLSSDVPYSDDPLAALAATRHEFGEHGGVNMSIEASATFTVMEPETMGRMFSGELGPDRDFFIYSRHFNPTVLNLGRQMAALEGTEAAYCTASGMSAISSVLLQLCSNGGHVVAPRNLYGGTHALLSHFLPRTCNITTTFVEIGDIDMVKNAIIEGKTKVLYFESMSNPTLIVANIPELSRIAHKKGVVVVVDNTFAPVVLSPARLGADVVVHSISKFISGGADIIAGAVCGPANLVNSMMDLHQGTLMLLGPTMNAKVAFELSGRIPHLGLRMKEHCHRAMEFATRMKKLGLKVIYPGLEEHPQHELLKSMANKEYGFGALLCLDMEKEERANKLMHHLQNFTQFGFMAVSLGYYETLMSVSGSSTSSEMSAKEKELAGISPGLIRMSVGYIGNLEQKWSQFEKALSRMQDSIFTNKNSVSSILK</sequence>
<keyword evidence="8" id="KW-1185">Reference proteome</keyword>
<feature type="modified residue" description="N6-(pyridoxal phosphate)lysine" evidence="4">
    <location>
        <position position="251"/>
    </location>
</feature>
<evidence type="ECO:0000313" key="7">
    <source>
        <dbReference type="EMBL" id="OAY56274.1"/>
    </source>
</evidence>
<evidence type="ECO:0000256" key="2">
    <source>
        <dbReference type="ARBA" id="ARBA00009077"/>
    </source>
</evidence>
<keyword evidence="3 4" id="KW-0663">Pyridoxal phosphate</keyword>
<protein>
    <recommendedName>
        <fullName evidence="9">Methionine gamma-lyase</fullName>
    </recommendedName>
</protein>
<proteinExistence type="inferred from homology"/>
<feature type="region of interest" description="Disordered" evidence="6">
    <location>
        <begin position="1"/>
        <end position="22"/>
    </location>
</feature>
<evidence type="ECO:0000313" key="8">
    <source>
        <dbReference type="Proteomes" id="UP000091857"/>
    </source>
</evidence>
<evidence type="ECO:0000256" key="1">
    <source>
        <dbReference type="ARBA" id="ARBA00001933"/>
    </source>
</evidence>
<dbReference type="Proteomes" id="UP000091857">
    <property type="component" value="Chromosome 2"/>
</dbReference>
<evidence type="ECO:0000256" key="5">
    <source>
        <dbReference type="RuleBase" id="RU362118"/>
    </source>
</evidence>
<name>A0A2C9W9N7_MANES</name>
<dbReference type="STRING" id="3983.A0A2C9W9N7"/>
<gene>
    <name evidence="7" type="ORF">MANES_02G002900v8</name>
</gene>
<dbReference type="OrthoDB" id="3512640at2759"/>
<dbReference type="Gramene" id="Manes.02G002900.1.v8.1">
    <property type="protein sequence ID" value="Manes.02G002900.1.v8.1.CDS"/>
    <property type="gene ID" value="Manes.02G002900.v8.1"/>
</dbReference>
<dbReference type="PANTHER" id="PTHR11808">
    <property type="entry name" value="TRANS-SULFURATION ENZYME FAMILY MEMBER"/>
    <property type="match status" value="1"/>
</dbReference>
<dbReference type="SUPFAM" id="SSF53383">
    <property type="entry name" value="PLP-dependent transferases"/>
    <property type="match status" value="1"/>
</dbReference>
<comment type="cofactor">
    <cofactor evidence="1 5">
        <name>pyridoxal 5'-phosphate</name>
        <dbReference type="ChEBI" id="CHEBI:597326"/>
    </cofactor>
</comment>
<dbReference type="InterPro" id="IPR015422">
    <property type="entry name" value="PyrdxlP-dep_Trfase_small"/>
</dbReference>
<organism evidence="7 8">
    <name type="scientific">Manihot esculenta</name>
    <name type="common">Cassava</name>
    <name type="synonym">Jatropha manihot</name>
    <dbReference type="NCBI Taxonomy" id="3983"/>
    <lineage>
        <taxon>Eukaryota</taxon>
        <taxon>Viridiplantae</taxon>
        <taxon>Streptophyta</taxon>
        <taxon>Embryophyta</taxon>
        <taxon>Tracheophyta</taxon>
        <taxon>Spermatophyta</taxon>
        <taxon>Magnoliopsida</taxon>
        <taxon>eudicotyledons</taxon>
        <taxon>Gunneridae</taxon>
        <taxon>Pentapetalae</taxon>
        <taxon>rosids</taxon>
        <taxon>fabids</taxon>
        <taxon>Malpighiales</taxon>
        <taxon>Euphorbiaceae</taxon>
        <taxon>Crotonoideae</taxon>
        <taxon>Manihoteae</taxon>
        <taxon>Manihot</taxon>
    </lineage>
</organism>
<dbReference type="GO" id="GO:0030170">
    <property type="term" value="F:pyridoxal phosphate binding"/>
    <property type="evidence" value="ECO:0000318"/>
    <property type="project" value="GO_Central"/>
</dbReference>
<comment type="similarity">
    <text evidence="2 5">Belongs to the trans-sulfuration enzymes family.</text>
</comment>
<dbReference type="EMBL" id="CM004388">
    <property type="protein sequence ID" value="OAY56274.1"/>
    <property type="molecule type" value="Genomic_DNA"/>
</dbReference>
<dbReference type="PIRSF" id="PIRSF001434">
    <property type="entry name" value="CGS"/>
    <property type="match status" value="1"/>
</dbReference>
<dbReference type="InterPro" id="IPR015421">
    <property type="entry name" value="PyrdxlP-dep_Trfase_major"/>
</dbReference>
<dbReference type="InterPro" id="IPR000277">
    <property type="entry name" value="Cys/Met-Metab_PyrdxlP-dep_enz"/>
</dbReference>
<dbReference type="GO" id="GO:0019346">
    <property type="term" value="P:transsulfuration"/>
    <property type="evidence" value="ECO:0000318"/>
    <property type="project" value="GO_Central"/>
</dbReference>
<reference evidence="8" key="1">
    <citation type="journal article" date="2016" name="Nat. Biotechnol.">
        <title>Sequencing wild and cultivated cassava and related species reveals extensive interspecific hybridization and genetic diversity.</title>
        <authorList>
            <person name="Bredeson J.V."/>
            <person name="Lyons J.B."/>
            <person name="Prochnik S.E."/>
            <person name="Wu G.A."/>
            <person name="Ha C.M."/>
            <person name="Edsinger-Gonzales E."/>
            <person name="Grimwood J."/>
            <person name="Schmutz J."/>
            <person name="Rabbi I.Y."/>
            <person name="Egesi C."/>
            <person name="Nauluvula P."/>
            <person name="Lebot V."/>
            <person name="Ndunguru J."/>
            <person name="Mkamilo G."/>
            <person name="Bart R.S."/>
            <person name="Setter T.L."/>
            <person name="Gleadow R.M."/>
            <person name="Kulakow P."/>
            <person name="Ferguson M.E."/>
            <person name="Rounsley S."/>
            <person name="Rokhsar D.S."/>
        </authorList>
    </citation>
    <scope>NUCLEOTIDE SEQUENCE [LARGE SCALE GENOMIC DNA]</scope>
    <source>
        <strain evidence="8">cv. AM560-2</strain>
    </source>
</reference>
<evidence type="ECO:0000256" key="3">
    <source>
        <dbReference type="ARBA" id="ARBA00022898"/>
    </source>
</evidence>
<comment type="caution">
    <text evidence="7">The sequence shown here is derived from an EMBL/GenBank/DDBJ whole genome shotgun (WGS) entry which is preliminary data.</text>
</comment>
<dbReference type="Gene3D" id="3.40.640.10">
    <property type="entry name" value="Type I PLP-dependent aspartate aminotransferase-like (Major domain)"/>
    <property type="match status" value="1"/>
</dbReference>